<organism evidence="2">
    <name type="scientific">Tetraselmis sp. GSL018</name>
    <dbReference type="NCBI Taxonomy" id="582737"/>
    <lineage>
        <taxon>Eukaryota</taxon>
        <taxon>Viridiplantae</taxon>
        <taxon>Chlorophyta</taxon>
        <taxon>core chlorophytes</taxon>
        <taxon>Chlorodendrophyceae</taxon>
        <taxon>Chlorodendrales</taxon>
        <taxon>Chlorodendraceae</taxon>
        <taxon>Tetraselmis</taxon>
    </lineage>
</organism>
<feature type="region of interest" description="Disordered" evidence="1">
    <location>
        <begin position="522"/>
        <end position="562"/>
    </location>
</feature>
<protein>
    <submittedName>
        <fullName evidence="2">Uncharacterized protein</fullName>
    </submittedName>
</protein>
<dbReference type="AlphaFoldDB" id="A0A061R6M6"/>
<evidence type="ECO:0000256" key="1">
    <source>
        <dbReference type="SAM" id="MobiDB-lite"/>
    </source>
</evidence>
<accession>A0A061R6M6</accession>
<gene>
    <name evidence="2" type="ORF">TSPGSL018_13671</name>
</gene>
<feature type="region of interest" description="Disordered" evidence="1">
    <location>
        <begin position="261"/>
        <end position="311"/>
    </location>
</feature>
<feature type="compositionally biased region" description="Basic and acidic residues" evidence="1">
    <location>
        <begin position="69"/>
        <end position="81"/>
    </location>
</feature>
<feature type="region of interest" description="Disordered" evidence="1">
    <location>
        <begin position="204"/>
        <end position="230"/>
    </location>
</feature>
<feature type="region of interest" description="Disordered" evidence="1">
    <location>
        <begin position="1"/>
        <end position="23"/>
    </location>
</feature>
<dbReference type="EMBL" id="GBEZ01020217">
    <property type="protein sequence ID" value="JAC66429.1"/>
    <property type="molecule type" value="Transcribed_RNA"/>
</dbReference>
<feature type="non-terminal residue" evidence="2">
    <location>
        <position position="1"/>
    </location>
</feature>
<reference evidence="2" key="1">
    <citation type="submission" date="2014-05" db="EMBL/GenBank/DDBJ databases">
        <title>The transcriptome of the halophilic microalga Tetraselmis sp. GSL018 isolated from the Great Salt Lake, Utah.</title>
        <authorList>
            <person name="Jinkerson R.E."/>
            <person name="D'Adamo S."/>
            <person name="Posewitz M.C."/>
        </authorList>
    </citation>
    <scope>NUCLEOTIDE SEQUENCE</scope>
    <source>
        <strain evidence="2">GSL018</strain>
    </source>
</reference>
<feature type="compositionally biased region" description="Basic and acidic residues" evidence="1">
    <location>
        <begin position="328"/>
        <end position="338"/>
    </location>
</feature>
<sequence>RPRVGAGHDGRRRGGGGRGRVDVRGPLALEAHHLPPAAGVREVQGHALCPPAKMDPALGARLGGGPRGRGAERAGGRGRREGARHRPPSGFVLEGGLRLWARHGKHAGEHGRPVPSHSAAGSQGAAGSGTGESGRSASPAGSSPRSASGAEGSPHLPGSGLEGALPEAVGDPGGGILGEASTPTAGPCSPCFGDAMADVDSVDASRGSEAMDLQESHDGGSEGGSAAGSVVSGAFEEEVDSAGEQPGRALEARFAAQDVHGDRADAGCSPAQEAPGDAEDHEPVGTAPSACSAAADESTAGSPPAGAAFEAIRQSQADAIVMERLSEFVEDSAKERQGQEAAENTSGFDEAPSEAPGETTGEAKPSPPAAAPIFGSRARPSDDPPAPEAPPDSAGCVGAPAAADEAHITPPPPLRPSAPLTVRTSEVPSAKLRRMVQSAKIGERMSGAVGKMGSVIGGRAGGAYPADTAPGEPRVADEEVPRPPGDGGGGAQRVSSEVTVAARRLTGEMDAAARRFQGFFDRASNRFGGKGGEGGVPAPEAAPDESRAGGRSHAHSKALHQD</sequence>
<name>A0A061R6M6_9CHLO</name>
<proteinExistence type="predicted"/>
<feature type="region of interest" description="Disordered" evidence="1">
    <location>
        <begin position="105"/>
        <end position="182"/>
    </location>
</feature>
<feature type="region of interest" description="Disordered" evidence="1">
    <location>
        <begin position="328"/>
        <end position="431"/>
    </location>
</feature>
<feature type="compositionally biased region" description="Basic residues" evidence="1">
    <location>
        <begin position="550"/>
        <end position="562"/>
    </location>
</feature>
<feature type="region of interest" description="Disordered" evidence="1">
    <location>
        <begin position="460"/>
        <end position="499"/>
    </location>
</feature>
<evidence type="ECO:0000313" key="2">
    <source>
        <dbReference type="EMBL" id="JAC66429.1"/>
    </source>
</evidence>
<feature type="region of interest" description="Disordered" evidence="1">
    <location>
        <begin position="51"/>
        <end position="91"/>
    </location>
</feature>
<feature type="compositionally biased region" description="Low complexity" evidence="1">
    <location>
        <begin position="133"/>
        <end position="153"/>
    </location>
</feature>